<dbReference type="GO" id="GO:0051607">
    <property type="term" value="P:defense response to virus"/>
    <property type="evidence" value="ECO:0007669"/>
    <property type="project" value="InterPro"/>
</dbReference>
<dbReference type="Pfam" id="PF03468">
    <property type="entry name" value="XS"/>
    <property type="match status" value="1"/>
</dbReference>
<comment type="caution">
    <text evidence="2">The sequence shown here is derived from an EMBL/GenBank/DDBJ whole genome shotgun (WGS) entry which is preliminary data.</text>
</comment>
<feature type="domain" description="XS" evidence="1">
    <location>
        <begin position="7"/>
        <end position="121"/>
    </location>
</feature>
<dbReference type="InterPro" id="IPR005380">
    <property type="entry name" value="XS_domain"/>
</dbReference>
<proteinExistence type="predicted"/>
<dbReference type="EMBL" id="BAABME010013297">
    <property type="protein sequence ID" value="GAA0186009.1"/>
    <property type="molecule type" value="Genomic_DNA"/>
</dbReference>
<dbReference type="PANTHER" id="PTHR46602:SF1">
    <property type="entry name" value="PROTEIN SUPPRESSOR OF GENE SILENCING 3"/>
    <property type="match status" value="1"/>
</dbReference>
<dbReference type="InterPro" id="IPR044287">
    <property type="entry name" value="SGS3"/>
</dbReference>
<gene>
    <name evidence="2" type="ORF">LIER_33297</name>
</gene>
<name>A0AAV3RX77_LITER</name>
<dbReference type="Proteomes" id="UP001454036">
    <property type="component" value="Unassembled WGS sequence"/>
</dbReference>
<evidence type="ECO:0000313" key="3">
    <source>
        <dbReference type="Proteomes" id="UP001454036"/>
    </source>
</evidence>
<evidence type="ECO:0000313" key="2">
    <source>
        <dbReference type="EMBL" id="GAA0186009.1"/>
    </source>
</evidence>
<dbReference type="CDD" id="cd12266">
    <property type="entry name" value="RRM_like_XS"/>
    <property type="match status" value="1"/>
</dbReference>
<sequence>MNPCVSDKEIVWPPMVMIMNTRYQQEENGKWIGMGNQELLDYFSPYEPLKARHSYGPQGHRGMSVLMFESSVVGYHNADRLSKDFKESGKGKDAWDRVHFAFLPGGKRQLFGFIAERKDLESFNQHCQGKALLKFDMRLYQEVVVKKMRQMSEENQDLMFFKNKAAKEKMHSKALEESFGIPSEHLKKTLEDSKIVRQKTKMHNEQIKEEMDYQEKFFNDQLKIIHEGRVVLEENIEKQQQEERNNVEQSPLKDDEVQKLINCQEERIEEFIVEKETLIKSFEARRLELRRGYWEEEIALEKCWIC</sequence>
<dbReference type="GO" id="GO:0031047">
    <property type="term" value="P:regulatory ncRNA-mediated gene silencing"/>
    <property type="evidence" value="ECO:0007669"/>
    <property type="project" value="InterPro"/>
</dbReference>
<keyword evidence="3" id="KW-1185">Reference proteome</keyword>
<dbReference type="InterPro" id="IPR038588">
    <property type="entry name" value="XS_domain_sf"/>
</dbReference>
<dbReference type="PANTHER" id="PTHR46602">
    <property type="entry name" value="PROTEIN SUPPRESSOR OF GENE SILENCING 3"/>
    <property type="match status" value="1"/>
</dbReference>
<organism evidence="2 3">
    <name type="scientific">Lithospermum erythrorhizon</name>
    <name type="common">Purple gromwell</name>
    <name type="synonym">Lithospermum officinale var. erythrorhizon</name>
    <dbReference type="NCBI Taxonomy" id="34254"/>
    <lineage>
        <taxon>Eukaryota</taxon>
        <taxon>Viridiplantae</taxon>
        <taxon>Streptophyta</taxon>
        <taxon>Embryophyta</taxon>
        <taxon>Tracheophyta</taxon>
        <taxon>Spermatophyta</taxon>
        <taxon>Magnoliopsida</taxon>
        <taxon>eudicotyledons</taxon>
        <taxon>Gunneridae</taxon>
        <taxon>Pentapetalae</taxon>
        <taxon>asterids</taxon>
        <taxon>lamiids</taxon>
        <taxon>Boraginales</taxon>
        <taxon>Boraginaceae</taxon>
        <taxon>Boraginoideae</taxon>
        <taxon>Lithospermeae</taxon>
        <taxon>Lithospermum</taxon>
    </lineage>
</organism>
<evidence type="ECO:0000259" key="1">
    <source>
        <dbReference type="Pfam" id="PF03468"/>
    </source>
</evidence>
<protein>
    <recommendedName>
        <fullName evidence="1">XS domain-containing protein</fullName>
    </recommendedName>
</protein>
<dbReference type="AlphaFoldDB" id="A0AAV3RX77"/>
<accession>A0AAV3RX77</accession>
<reference evidence="2 3" key="1">
    <citation type="submission" date="2024-01" db="EMBL/GenBank/DDBJ databases">
        <title>The complete chloroplast genome sequence of Lithospermum erythrorhizon: insights into the phylogenetic relationship among Boraginaceae species and the maternal lineages of purple gromwells.</title>
        <authorList>
            <person name="Okada T."/>
            <person name="Watanabe K."/>
        </authorList>
    </citation>
    <scope>NUCLEOTIDE SEQUENCE [LARGE SCALE GENOMIC DNA]</scope>
</reference>
<dbReference type="Gene3D" id="3.30.70.2890">
    <property type="entry name" value="XS domain"/>
    <property type="match status" value="1"/>
</dbReference>